<accession>A0A2G6DZX7</accession>
<proteinExistence type="predicted"/>
<keyword evidence="1" id="KW-0812">Transmembrane</keyword>
<dbReference type="Gene3D" id="6.10.340.10">
    <property type="match status" value="1"/>
</dbReference>
<dbReference type="CDD" id="cd06225">
    <property type="entry name" value="HAMP"/>
    <property type="match status" value="1"/>
</dbReference>
<keyword evidence="1" id="KW-0472">Membrane</keyword>
<keyword evidence="1" id="KW-1133">Transmembrane helix</keyword>
<sequence length="362" mass="41436">KKHIQSDEPGRIARIRKRRRQIQYGVLAFCLMLIPGFLFIQYQLFEGEFTTNFDNNILIFGLININIILVLIVLFLILRTLAEFLFESRARRLGNRLKTKMIASFLSLTLIPTLLLFIVSLKFVSTSMDYWFNTSVEQSLKQSLELAQTILSGKKNQAAELNRLIADHIQQKQLQTRQDIDDYLTLVMRYSSVTALDALRFYSRDNAIRLTKSSGRQPGFSLPEIPPATFTRLEQKEGKRDFLVQDMPQGTLVTCLEEIEMVSGEKALLAASLLIDSEEMQHMRAISSGVENYRQLKHFKEPFKFLLVIILLIVTLLVAFAAIWFALYISRGLTAPLENLALATRRIAEGDLEFQMESDSAD</sequence>
<dbReference type="EMBL" id="PDPS01000138">
    <property type="protein sequence ID" value="PID55354.1"/>
    <property type="molecule type" value="Genomic_DNA"/>
</dbReference>
<feature type="transmembrane region" description="Helical" evidence="1">
    <location>
        <begin position="102"/>
        <end position="124"/>
    </location>
</feature>
<feature type="transmembrane region" description="Helical" evidence="1">
    <location>
        <begin position="21"/>
        <end position="45"/>
    </location>
</feature>
<keyword evidence="2" id="KW-0418">Kinase</keyword>
<feature type="transmembrane region" description="Helical" evidence="1">
    <location>
        <begin position="57"/>
        <end position="81"/>
    </location>
</feature>
<organism evidence="2 3">
    <name type="scientific">candidate division KSB3 bacterium</name>
    <dbReference type="NCBI Taxonomy" id="2044937"/>
    <lineage>
        <taxon>Bacteria</taxon>
        <taxon>candidate division KSB3</taxon>
    </lineage>
</organism>
<feature type="non-terminal residue" evidence="2">
    <location>
        <position position="1"/>
    </location>
</feature>
<dbReference type="AlphaFoldDB" id="A0A2G6DZX7"/>
<evidence type="ECO:0000313" key="3">
    <source>
        <dbReference type="Proteomes" id="UP000229740"/>
    </source>
</evidence>
<gene>
    <name evidence="2" type="ORF">CSB45_16270</name>
</gene>
<dbReference type="GO" id="GO:0016301">
    <property type="term" value="F:kinase activity"/>
    <property type="evidence" value="ECO:0007669"/>
    <property type="project" value="UniProtKB-KW"/>
</dbReference>
<dbReference type="Proteomes" id="UP000229740">
    <property type="component" value="Unassembled WGS sequence"/>
</dbReference>
<feature type="transmembrane region" description="Helical" evidence="1">
    <location>
        <begin position="305"/>
        <end position="329"/>
    </location>
</feature>
<reference evidence="2 3" key="1">
    <citation type="submission" date="2017-10" db="EMBL/GenBank/DDBJ databases">
        <title>Novel microbial diversity and functional potential in the marine mammal oral microbiome.</title>
        <authorList>
            <person name="Dudek N.K."/>
            <person name="Sun C.L."/>
            <person name="Burstein D."/>
            <person name="Kantor R.S."/>
            <person name="Aliaga Goltsman D.S."/>
            <person name="Bik E.M."/>
            <person name="Thomas B.C."/>
            <person name="Banfield J.F."/>
            <person name="Relman D.A."/>
        </authorList>
    </citation>
    <scope>NUCLEOTIDE SEQUENCE [LARGE SCALE GENOMIC DNA]</scope>
    <source>
        <strain evidence="2">DOLZORAL124_49_17</strain>
    </source>
</reference>
<keyword evidence="2" id="KW-0808">Transferase</keyword>
<comment type="caution">
    <text evidence="2">The sequence shown here is derived from an EMBL/GenBank/DDBJ whole genome shotgun (WGS) entry which is preliminary data.</text>
</comment>
<evidence type="ECO:0000256" key="1">
    <source>
        <dbReference type="SAM" id="Phobius"/>
    </source>
</evidence>
<feature type="non-terminal residue" evidence="2">
    <location>
        <position position="362"/>
    </location>
</feature>
<protein>
    <submittedName>
        <fullName evidence="2">PAS domain-containing sensor histidine kinase</fullName>
    </submittedName>
</protein>
<evidence type="ECO:0000313" key="2">
    <source>
        <dbReference type="EMBL" id="PID55354.1"/>
    </source>
</evidence>
<name>A0A2G6DZX7_9BACT</name>